<gene>
    <name evidence="1" type="ORF">SAMN05421730_1005111</name>
</gene>
<protein>
    <submittedName>
        <fullName evidence="1">tRNA (Adenine22-N1)-methyltransferase</fullName>
    </submittedName>
</protein>
<dbReference type="InterPro" id="IPR029063">
    <property type="entry name" value="SAM-dependent_MTases_sf"/>
</dbReference>
<dbReference type="SUPFAM" id="SSF53335">
    <property type="entry name" value="S-adenosyl-L-methionine-dependent methyltransferases"/>
    <property type="match status" value="1"/>
</dbReference>
<dbReference type="Pfam" id="PF04816">
    <property type="entry name" value="TrmK"/>
    <property type="match status" value="1"/>
</dbReference>
<name>A0A1D3TS22_9FIRM</name>
<dbReference type="GO" id="GO:0032259">
    <property type="term" value="P:methylation"/>
    <property type="evidence" value="ECO:0007669"/>
    <property type="project" value="UniProtKB-KW"/>
</dbReference>
<dbReference type="AlphaFoldDB" id="A0A1D3TS22"/>
<proteinExistence type="predicted"/>
<keyword evidence="1" id="KW-0808">Transferase</keyword>
<evidence type="ECO:0000313" key="2">
    <source>
        <dbReference type="Proteomes" id="UP000199315"/>
    </source>
</evidence>
<dbReference type="RefSeq" id="WP_091231952.1">
    <property type="nucleotide sequence ID" value="NZ_FMKA01000005.1"/>
</dbReference>
<dbReference type="PANTHER" id="PTHR38451">
    <property type="entry name" value="TRNA (ADENINE(22)-N(1))-METHYLTRANSFERASE"/>
    <property type="match status" value="1"/>
</dbReference>
<keyword evidence="1" id="KW-0489">Methyltransferase</keyword>
<sequence length="230" mass="26005">MQLSKRLSAVAGLVTPGNRLVDVGTDHGYIPIYLVSEKIVPGALAMDINRGPLERAKEHISENHLEDHIETRLSDGVSALKAGEADSLIVAGMGGGLVVRIMSEGREVLSGLKEFILQPQSEIETVRRFLQDSGYLITEEDMVLEDGKFYPVMKAVHGTMDYESRIFFKFGRHLLEDKNPVLKKYLEKEYLACLKIREALNARRTENTARRLQEIEEEIKDILEAKKYFD</sequence>
<dbReference type="InterPro" id="IPR006901">
    <property type="entry name" value="TrmK"/>
</dbReference>
<dbReference type="Gene3D" id="3.40.50.150">
    <property type="entry name" value="Vaccinia Virus protein VP39"/>
    <property type="match status" value="1"/>
</dbReference>
<dbReference type="OrthoDB" id="5881184at2"/>
<reference evidence="1 2" key="1">
    <citation type="submission" date="2016-09" db="EMBL/GenBank/DDBJ databases">
        <authorList>
            <person name="Capua I."/>
            <person name="De Benedictis P."/>
            <person name="Joannis T."/>
            <person name="Lombin L.H."/>
            <person name="Cattoli G."/>
        </authorList>
    </citation>
    <scope>NUCLEOTIDE SEQUENCE [LARGE SCALE GENOMIC DNA]</scope>
    <source>
        <strain evidence="1 2">GluBS11</strain>
    </source>
</reference>
<dbReference type="PANTHER" id="PTHR38451:SF1">
    <property type="entry name" value="TRNA (ADENINE(22)-N(1))-METHYLTRANSFERASE"/>
    <property type="match status" value="1"/>
</dbReference>
<dbReference type="EMBL" id="FMKA01000005">
    <property type="protein sequence ID" value="SCP96595.1"/>
    <property type="molecule type" value="Genomic_DNA"/>
</dbReference>
<evidence type="ECO:0000313" key="1">
    <source>
        <dbReference type="EMBL" id="SCP96595.1"/>
    </source>
</evidence>
<dbReference type="Gene3D" id="1.10.287.1890">
    <property type="match status" value="1"/>
</dbReference>
<accession>A0A1D3TS22</accession>
<dbReference type="PIRSF" id="PIRSF018637">
    <property type="entry name" value="TrmK"/>
    <property type="match status" value="1"/>
</dbReference>
<dbReference type="STRING" id="1619234.SAMN05421730_1005111"/>
<organism evidence="1 2">
    <name type="scientific">Anaerobium acetethylicum</name>
    <dbReference type="NCBI Taxonomy" id="1619234"/>
    <lineage>
        <taxon>Bacteria</taxon>
        <taxon>Bacillati</taxon>
        <taxon>Bacillota</taxon>
        <taxon>Clostridia</taxon>
        <taxon>Lachnospirales</taxon>
        <taxon>Lachnospiraceae</taxon>
        <taxon>Anaerobium</taxon>
    </lineage>
</organism>
<dbReference type="Proteomes" id="UP000199315">
    <property type="component" value="Unassembled WGS sequence"/>
</dbReference>
<keyword evidence="2" id="KW-1185">Reference proteome</keyword>
<dbReference type="GO" id="GO:0160105">
    <property type="term" value="F:tRNA (adenine(22)-N1)-methyltransferase activity"/>
    <property type="evidence" value="ECO:0007669"/>
    <property type="project" value="InterPro"/>
</dbReference>